<evidence type="ECO:0000313" key="2">
    <source>
        <dbReference type="EMBL" id="OXM88174.1"/>
    </source>
</evidence>
<dbReference type="EMBL" id="NMQW01000002">
    <property type="protein sequence ID" value="OXM88174.1"/>
    <property type="molecule type" value="Genomic_DNA"/>
</dbReference>
<accession>A0A229UXK7</accession>
<evidence type="ECO:0000313" key="3">
    <source>
        <dbReference type="Proteomes" id="UP000215509"/>
    </source>
</evidence>
<protein>
    <submittedName>
        <fullName evidence="2">Spore gernimation protein GerPA</fullName>
    </submittedName>
</protein>
<dbReference type="RefSeq" id="WP_094013421.1">
    <property type="nucleotide sequence ID" value="NZ_NMQW01000002.1"/>
</dbReference>
<feature type="compositionally biased region" description="Polar residues" evidence="1">
    <location>
        <begin position="53"/>
        <end position="62"/>
    </location>
</feature>
<keyword evidence="3" id="KW-1185">Reference proteome</keyword>
<organism evidence="2 3">
    <name type="scientific">Paenibacillus rigui</name>
    <dbReference type="NCBI Taxonomy" id="554312"/>
    <lineage>
        <taxon>Bacteria</taxon>
        <taxon>Bacillati</taxon>
        <taxon>Bacillota</taxon>
        <taxon>Bacilli</taxon>
        <taxon>Bacillales</taxon>
        <taxon>Paenibacillaceae</taxon>
        <taxon>Paenibacillus</taxon>
    </lineage>
</organism>
<feature type="region of interest" description="Disordered" evidence="1">
    <location>
        <begin position="53"/>
        <end position="75"/>
    </location>
</feature>
<reference evidence="2 3" key="1">
    <citation type="submission" date="2017-07" db="EMBL/GenBank/DDBJ databases">
        <title>Genome sequencing and assembly of Paenibacillus rigui.</title>
        <authorList>
            <person name="Mayilraj S."/>
        </authorList>
    </citation>
    <scope>NUCLEOTIDE SEQUENCE [LARGE SCALE GENOMIC DNA]</scope>
    <source>
        <strain evidence="2 3">JCM 16352</strain>
    </source>
</reference>
<evidence type="ECO:0000256" key="1">
    <source>
        <dbReference type="SAM" id="MobiDB-lite"/>
    </source>
</evidence>
<dbReference type="AlphaFoldDB" id="A0A229UXK7"/>
<sequence>MPSIVGNIKINSVSQGSNIQIGDTACINLSSSSKNYGGAASFSPGDAFGAVSNNQASSTNTLDPDVVDGASTAVV</sequence>
<dbReference type="Pfam" id="PF10676">
    <property type="entry name" value="gerPA"/>
    <property type="match status" value="1"/>
</dbReference>
<gene>
    <name evidence="2" type="ORF">CF651_03545</name>
</gene>
<dbReference type="Proteomes" id="UP000215509">
    <property type="component" value="Unassembled WGS sequence"/>
</dbReference>
<dbReference type="PANTHER" id="PTHR37808">
    <property type="entry name" value="SPORE GERMINATION PROTEIN-LIKE PROTEIN YDZR-RELATED"/>
    <property type="match status" value="1"/>
</dbReference>
<comment type="caution">
    <text evidence="2">The sequence shown here is derived from an EMBL/GenBank/DDBJ whole genome shotgun (WGS) entry which is preliminary data.</text>
</comment>
<proteinExistence type="predicted"/>
<dbReference type="PANTHER" id="PTHR37808:SF3">
    <property type="entry name" value="SPORE GERMINATION PROTEIN GERPA-RELATED"/>
    <property type="match status" value="1"/>
</dbReference>
<name>A0A229UXK7_9BACL</name>
<dbReference type="OrthoDB" id="2691926at2"/>
<dbReference type="InterPro" id="IPR019618">
    <property type="entry name" value="Spore_germination_GerPA"/>
</dbReference>